<evidence type="ECO:0000313" key="11">
    <source>
        <dbReference type="EMBL" id="ABG64366.1"/>
    </source>
</evidence>
<dbReference type="AlphaFoldDB" id="Q11E09"/>
<feature type="region of interest" description="Disordered" evidence="8">
    <location>
        <begin position="74"/>
        <end position="101"/>
    </location>
</feature>
<dbReference type="PANTHER" id="PTHR30582:SF30">
    <property type="entry name" value="BLR4375 PROTEIN"/>
    <property type="match status" value="1"/>
</dbReference>
<dbReference type="GO" id="GO:0005576">
    <property type="term" value="C:extracellular region"/>
    <property type="evidence" value="ECO:0007669"/>
    <property type="project" value="TreeGrafter"/>
</dbReference>
<keyword evidence="9" id="KW-0732">Signal</keyword>
<dbReference type="GO" id="GO:0008360">
    <property type="term" value="P:regulation of cell shape"/>
    <property type="evidence" value="ECO:0007669"/>
    <property type="project" value="UniProtKB-UniRule"/>
</dbReference>
<reference evidence="11" key="1">
    <citation type="submission" date="2006-06" db="EMBL/GenBank/DDBJ databases">
        <title>Complete sequence of chromosome of Chelativorans sp. BNC1.</title>
        <authorList>
            <consortium name="US DOE Joint Genome Institute"/>
            <person name="Copeland A."/>
            <person name="Lucas S."/>
            <person name="Lapidus A."/>
            <person name="Barry K."/>
            <person name="Detter J.C."/>
            <person name="Glavina del Rio T."/>
            <person name="Hammon N."/>
            <person name="Israni S."/>
            <person name="Dalin E."/>
            <person name="Tice H."/>
            <person name="Pitluck S."/>
            <person name="Chertkov O."/>
            <person name="Brettin T."/>
            <person name="Bruce D."/>
            <person name="Han C."/>
            <person name="Tapia R."/>
            <person name="Gilna P."/>
            <person name="Schmutz J."/>
            <person name="Larimer F."/>
            <person name="Land M."/>
            <person name="Hauser L."/>
            <person name="Kyrpides N."/>
            <person name="Mikhailova N."/>
            <person name="Richardson P."/>
        </authorList>
    </citation>
    <scope>NUCLEOTIDE SEQUENCE</scope>
    <source>
        <strain evidence="11">BNC1</strain>
    </source>
</reference>
<feature type="domain" description="L,D-TPase catalytic" evidence="10">
    <location>
        <begin position="356"/>
        <end position="489"/>
    </location>
</feature>
<dbReference type="SUPFAM" id="SSF141523">
    <property type="entry name" value="L,D-transpeptidase catalytic domain-like"/>
    <property type="match status" value="1"/>
</dbReference>
<dbReference type="GO" id="GO:0071555">
    <property type="term" value="P:cell wall organization"/>
    <property type="evidence" value="ECO:0007669"/>
    <property type="project" value="UniProtKB-UniRule"/>
</dbReference>
<dbReference type="Gene3D" id="2.40.440.10">
    <property type="entry name" value="L,D-transpeptidase catalytic domain-like"/>
    <property type="match status" value="1"/>
</dbReference>
<organism evidence="11">
    <name type="scientific">Chelativorans sp. (strain BNC1)</name>
    <dbReference type="NCBI Taxonomy" id="266779"/>
    <lineage>
        <taxon>Bacteria</taxon>
        <taxon>Pseudomonadati</taxon>
        <taxon>Pseudomonadota</taxon>
        <taxon>Alphaproteobacteria</taxon>
        <taxon>Hyphomicrobiales</taxon>
        <taxon>Phyllobacteriaceae</taxon>
        <taxon>Chelativorans</taxon>
    </lineage>
</organism>
<comment type="similarity">
    <text evidence="2">Belongs to the YkuD family.</text>
</comment>
<gene>
    <name evidence="11" type="ordered locus">Meso_2994</name>
</gene>
<feature type="compositionally biased region" description="Basic and acidic residues" evidence="8">
    <location>
        <begin position="78"/>
        <end position="101"/>
    </location>
</feature>
<feature type="active site" description="Proton donor/acceptor" evidence="7">
    <location>
        <position position="449"/>
    </location>
</feature>
<feature type="signal peptide" evidence="9">
    <location>
        <begin position="1"/>
        <end position="18"/>
    </location>
</feature>
<dbReference type="UniPathway" id="UPA00219"/>
<dbReference type="CDD" id="cd16913">
    <property type="entry name" value="YkuD_like"/>
    <property type="match status" value="1"/>
</dbReference>
<name>Q11E09_CHESB</name>
<evidence type="ECO:0000259" key="10">
    <source>
        <dbReference type="PROSITE" id="PS52029"/>
    </source>
</evidence>
<dbReference type="InterPro" id="IPR005490">
    <property type="entry name" value="LD_TPept_cat_dom"/>
</dbReference>
<evidence type="ECO:0000256" key="7">
    <source>
        <dbReference type="PROSITE-ProRule" id="PRU01373"/>
    </source>
</evidence>
<keyword evidence="5 7" id="KW-0573">Peptidoglycan synthesis</keyword>
<feature type="chain" id="PRO_5004180166" evidence="9">
    <location>
        <begin position="19"/>
        <end position="490"/>
    </location>
</feature>
<evidence type="ECO:0000256" key="9">
    <source>
        <dbReference type="SAM" id="SignalP"/>
    </source>
</evidence>
<keyword evidence="4 7" id="KW-0133">Cell shape</keyword>
<dbReference type="GO" id="GO:0071972">
    <property type="term" value="F:peptidoglycan L,D-transpeptidase activity"/>
    <property type="evidence" value="ECO:0007669"/>
    <property type="project" value="TreeGrafter"/>
</dbReference>
<evidence type="ECO:0000256" key="6">
    <source>
        <dbReference type="ARBA" id="ARBA00023316"/>
    </source>
</evidence>
<dbReference type="Pfam" id="PF03734">
    <property type="entry name" value="YkuD"/>
    <property type="match status" value="1"/>
</dbReference>
<dbReference type="HOGENOM" id="CLU_042399_6_3_5"/>
<comment type="pathway">
    <text evidence="1 7">Cell wall biogenesis; peptidoglycan biosynthesis.</text>
</comment>
<evidence type="ECO:0000256" key="1">
    <source>
        <dbReference type="ARBA" id="ARBA00004752"/>
    </source>
</evidence>
<evidence type="ECO:0000256" key="4">
    <source>
        <dbReference type="ARBA" id="ARBA00022960"/>
    </source>
</evidence>
<evidence type="ECO:0000256" key="2">
    <source>
        <dbReference type="ARBA" id="ARBA00005992"/>
    </source>
</evidence>
<accession>Q11E09</accession>
<dbReference type="eggNOG" id="COG3409">
    <property type="taxonomic scope" value="Bacteria"/>
</dbReference>
<feature type="compositionally biased region" description="Pro residues" evidence="8">
    <location>
        <begin position="177"/>
        <end position="187"/>
    </location>
</feature>
<dbReference type="InterPro" id="IPR038063">
    <property type="entry name" value="Transpep_catalytic_dom"/>
</dbReference>
<dbReference type="PANTHER" id="PTHR30582">
    <property type="entry name" value="L,D-TRANSPEPTIDASE"/>
    <property type="match status" value="1"/>
</dbReference>
<protein>
    <submittedName>
        <fullName evidence="11">ErfK/YbiS/YcfS/YnhG</fullName>
    </submittedName>
</protein>
<keyword evidence="6 7" id="KW-0961">Cell wall biogenesis/degradation</keyword>
<evidence type="ECO:0000256" key="8">
    <source>
        <dbReference type="SAM" id="MobiDB-lite"/>
    </source>
</evidence>
<dbReference type="MEROPS" id="C82.003"/>
<dbReference type="GO" id="GO:0018104">
    <property type="term" value="P:peptidoglycan-protein cross-linking"/>
    <property type="evidence" value="ECO:0007669"/>
    <property type="project" value="TreeGrafter"/>
</dbReference>
<proteinExistence type="inferred from homology"/>
<dbReference type="GO" id="GO:0016740">
    <property type="term" value="F:transferase activity"/>
    <property type="evidence" value="ECO:0007669"/>
    <property type="project" value="UniProtKB-KW"/>
</dbReference>
<evidence type="ECO:0000256" key="3">
    <source>
        <dbReference type="ARBA" id="ARBA00022679"/>
    </source>
</evidence>
<feature type="active site" description="Nucleophile" evidence="7">
    <location>
        <position position="465"/>
    </location>
</feature>
<dbReference type="eggNOG" id="COG1376">
    <property type="taxonomic scope" value="Bacteria"/>
</dbReference>
<dbReference type="KEGG" id="mes:Meso_2994"/>
<dbReference type="InterPro" id="IPR050979">
    <property type="entry name" value="LD-transpeptidase"/>
</dbReference>
<dbReference type="PROSITE" id="PS52029">
    <property type="entry name" value="LD_TPASE"/>
    <property type="match status" value="1"/>
</dbReference>
<dbReference type="EMBL" id="CP000390">
    <property type="protein sequence ID" value="ABG64366.1"/>
    <property type="molecule type" value="Genomic_DNA"/>
</dbReference>
<keyword evidence="3" id="KW-0808">Transferase</keyword>
<dbReference type="STRING" id="266779.Meso_2994"/>
<evidence type="ECO:0000256" key="5">
    <source>
        <dbReference type="ARBA" id="ARBA00022984"/>
    </source>
</evidence>
<sequence length="490" mass="54245" precursor="true">MKKYPLAFLSLLSAPAFAAPAWDVGERAPRQEEAAVQLAQAYDFDVYIDQYGREVIVDPRTGQVVEIRTPLGEVLPPEPRREQRDRQLGRRDYDFTDPRDVERFHRDREAAIARGWQQPYERDYQDPNYPPARGYPYEERDYGYRGYPPAEPDYTQPRDDSIARSPLGPPDQGLPAAPQPGTEPVPGMPGASPGTTLPNGPSIVVPGARRASEDVAAYQILLDRAGVSPGVIDGHIGDNVNKAIDAYYEVTGQRLKTYDKEWIEAELQRTGGPAFTEYTITSEDAAGPFIASVPEDYSEKAQLERLSYTRVSEMLAERFHMDEKFLIDLNPGANFNRPGTIIKVANPGQPAKSAVARIVADKSRKQVRLFDEGGRLIGVYPATIGSSDTPSPTGIHQVERVALNPNYTYDPRKNFKQGNNDKVLTIPPGPNGPVGSVWIALSKPTYGIHGTPEPSKIGKTYSHGCVRLTNWDAQELAKRVKPGVTVEFTE</sequence>
<feature type="region of interest" description="Disordered" evidence="8">
    <location>
        <begin position="116"/>
        <end position="195"/>
    </location>
</feature>